<dbReference type="Proteomes" id="UP000324358">
    <property type="component" value="Unassembled WGS sequence"/>
</dbReference>
<comment type="caution">
    <text evidence="1">The sequence shown here is derived from an EMBL/GenBank/DDBJ whole genome shotgun (WGS) entry which is preliminary data.</text>
</comment>
<dbReference type="EMBL" id="VSKL01000027">
    <property type="protein sequence ID" value="TYB69021.1"/>
    <property type="molecule type" value="Genomic_DNA"/>
</dbReference>
<reference evidence="1 2" key="1">
    <citation type="submission" date="2019-08" db="EMBL/GenBank/DDBJ databases">
        <title>Genomes of Antarctic Bizionia species.</title>
        <authorList>
            <person name="Bowman J.P."/>
        </authorList>
    </citation>
    <scope>NUCLEOTIDE SEQUENCE [LARGE SCALE GENOMIC DNA]</scope>
    <source>
        <strain evidence="1 2">APA-1</strain>
    </source>
</reference>
<keyword evidence="2" id="KW-1185">Reference proteome</keyword>
<gene>
    <name evidence="1" type="ORF">ES675_16345</name>
</gene>
<evidence type="ECO:0000313" key="2">
    <source>
        <dbReference type="Proteomes" id="UP000324358"/>
    </source>
</evidence>
<organism evidence="1 2">
    <name type="scientific">Bizionia algoritergicola</name>
    <dbReference type="NCBI Taxonomy" id="291187"/>
    <lineage>
        <taxon>Bacteria</taxon>
        <taxon>Pseudomonadati</taxon>
        <taxon>Bacteroidota</taxon>
        <taxon>Flavobacteriia</taxon>
        <taxon>Flavobacteriales</taxon>
        <taxon>Flavobacteriaceae</taxon>
        <taxon>Bizionia</taxon>
    </lineage>
</organism>
<evidence type="ECO:0000313" key="1">
    <source>
        <dbReference type="EMBL" id="TYB69021.1"/>
    </source>
</evidence>
<accession>A0A5D0QK24</accession>
<sequence length="98" mass="10997">MTTTTSKPKKSVLWSLFDFKNTQHRYILSLCMQFGWSKTHPVTGKQVADLGALDSWLKGKHKIGQSPVKKPLIDMEAKEASRVITALENMVGKKHAQS</sequence>
<name>A0A5D0QK24_9FLAO</name>
<dbReference type="OrthoDB" id="1150496at2"/>
<proteinExistence type="predicted"/>
<dbReference type="RefSeq" id="WP_148367588.1">
    <property type="nucleotide sequence ID" value="NZ_VSKL01000027.1"/>
</dbReference>
<dbReference type="AlphaFoldDB" id="A0A5D0QK24"/>
<protein>
    <submittedName>
        <fullName evidence="1">Uncharacterized protein</fullName>
    </submittedName>
</protein>